<feature type="domain" description="Deacetylase sirtuin-type" evidence="11">
    <location>
        <begin position="36"/>
        <end position="284"/>
    </location>
</feature>
<dbReference type="Proteomes" id="UP001146120">
    <property type="component" value="Unassembled WGS sequence"/>
</dbReference>
<evidence type="ECO:0000256" key="5">
    <source>
        <dbReference type="ARBA" id="ARBA00022679"/>
    </source>
</evidence>
<keyword evidence="6 10" id="KW-0479">Metal-binding</keyword>
<dbReference type="Gene3D" id="3.40.50.1220">
    <property type="entry name" value="TPP-binding domain"/>
    <property type="match status" value="2"/>
</dbReference>
<dbReference type="Gene3D" id="3.30.1600.10">
    <property type="entry name" value="SIR2/SIRT2 'Small Domain"/>
    <property type="match status" value="2"/>
</dbReference>
<dbReference type="InterPro" id="IPR050134">
    <property type="entry name" value="NAD-dep_sirtuin_deacylases"/>
</dbReference>
<comment type="similarity">
    <text evidence="3">Belongs to the sirtuin family. Class I subfamily.</text>
</comment>
<comment type="subcellular location">
    <subcellularLocation>
        <location evidence="2">Nucleus</location>
    </subcellularLocation>
</comment>
<evidence type="ECO:0000256" key="7">
    <source>
        <dbReference type="ARBA" id="ARBA00022833"/>
    </source>
</evidence>
<dbReference type="Pfam" id="PF02146">
    <property type="entry name" value="SIR2"/>
    <property type="match status" value="1"/>
</dbReference>
<evidence type="ECO:0000256" key="9">
    <source>
        <dbReference type="ARBA" id="ARBA00023242"/>
    </source>
</evidence>
<comment type="cofactor">
    <cofactor evidence="1">
        <name>Zn(2+)</name>
        <dbReference type="ChEBI" id="CHEBI:29105"/>
    </cofactor>
</comment>
<dbReference type="SUPFAM" id="SSF52467">
    <property type="entry name" value="DHS-like NAD/FAD-binding domain"/>
    <property type="match status" value="1"/>
</dbReference>
<dbReference type="GO" id="GO:0046872">
    <property type="term" value="F:metal ion binding"/>
    <property type="evidence" value="ECO:0007669"/>
    <property type="project" value="UniProtKB-KW"/>
</dbReference>
<dbReference type="EC" id="2.3.1.286" evidence="4"/>
<keyword evidence="8" id="KW-0520">NAD</keyword>
<evidence type="ECO:0000256" key="8">
    <source>
        <dbReference type="ARBA" id="ARBA00023027"/>
    </source>
</evidence>
<keyword evidence="13" id="KW-1185">Reference proteome</keyword>
<dbReference type="EMBL" id="DAKRPA010000023">
    <property type="protein sequence ID" value="DBA03089.1"/>
    <property type="molecule type" value="Genomic_DNA"/>
</dbReference>
<name>A0AAV2ZCM9_9STRA</name>
<feature type="binding site" evidence="10">
    <location>
        <position position="173"/>
    </location>
    <ligand>
        <name>Zn(2+)</name>
        <dbReference type="ChEBI" id="CHEBI:29105"/>
    </ligand>
</feature>
<evidence type="ECO:0000256" key="2">
    <source>
        <dbReference type="ARBA" id="ARBA00004123"/>
    </source>
</evidence>
<dbReference type="PROSITE" id="PS50305">
    <property type="entry name" value="SIRTUIN"/>
    <property type="match status" value="1"/>
</dbReference>
<evidence type="ECO:0000256" key="6">
    <source>
        <dbReference type="ARBA" id="ARBA00022723"/>
    </source>
</evidence>
<comment type="caution">
    <text evidence="12">The sequence shown here is derived from an EMBL/GenBank/DDBJ whole genome shotgun (WGS) entry which is preliminary data.</text>
</comment>
<dbReference type="GO" id="GO:0005634">
    <property type="term" value="C:nucleus"/>
    <property type="evidence" value="ECO:0007669"/>
    <property type="project" value="UniProtKB-SubCell"/>
</dbReference>
<evidence type="ECO:0000259" key="11">
    <source>
        <dbReference type="PROSITE" id="PS50305"/>
    </source>
</evidence>
<feature type="binding site" evidence="10">
    <location>
        <position position="152"/>
    </location>
    <ligand>
        <name>Zn(2+)</name>
        <dbReference type="ChEBI" id="CHEBI:29105"/>
    </ligand>
</feature>
<dbReference type="PANTHER" id="PTHR11085">
    <property type="entry name" value="NAD-DEPENDENT PROTEIN DEACYLASE SIRTUIN-5, MITOCHONDRIAL-RELATED"/>
    <property type="match status" value="1"/>
</dbReference>
<dbReference type="GO" id="GO:0070403">
    <property type="term" value="F:NAD+ binding"/>
    <property type="evidence" value="ECO:0007669"/>
    <property type="project" value="InterPro"/>
</dbReference>
<dbReference type="GO" id="GO:0017136">
    <property type="term" value="F:histone deacetylase activity, NAD-dependent"/>
    <property type="evidence" value="ECO:0007669"/>
    <property type="project" value="TreeGrafter"/>
</dbReference>
<protein>
    <recommendedName>
        <fullName evidence="4">protein acetyllysine N-acetyltransferase</fullName>
        <ecNumber evidence="4">2.3.1.286</ecNumber>
    </recommendedName>
</protein>
<reference evidence="12" key="1">
    <citation type="submission" date="2022-11" db="EMBL/GenBank/DDBJ databases">
        <authorList>
            <person name="Morgan W.R."/>
            <person name="Tartar A."/>
        </authorList>
    </citation>
    <scope>NUCLEOTIDE SEQUENCE</scope>
    <source>
        <strain evidence="12">ARSEF 373</strain>
    </source>
</reference>
<feature type="active site" description="Proton acceptor" evidence="10">
    <location>
        <position position="141"/>
    </location>
</feature>
<proteinExistence type="inferred from homology"/>
<accession>A0AAV2ZCM9</accession>
<feature type="binding site" evidence="10">
    <location>
        <position position="149"/>
    </location>
    <ligand>
        <name>Zn(2+)</name>
        <dbReference type="ChEBI" id="CHEBI:29105"/>
    </ligand>
</feature>
<evidence type="ECO:0000256" key="3">
    <source>
        <dbReference type="ARBA" id="ARBA00006924"/>
    </source>
</evidence>
<evidence type="ECO:0000256" key="10">
    <source>
        <dbReference type="PROSITE-ProRule" id="PRU00236"/>
    </source>
</evidence>
<sequence>YHDRCGRPFQSASVLGNASCHECRQKGEVTQESARQRPELDSLTDVVKLIKKAKNIIVVAGAGISVSCGIPDFRSKDGIYAMVQHMDPDLPEPECLFHIDYFRQDPSPFFQLAKKKLLRVYTQNIDGLEEAAGLTKYIPCHGTFAWSACVRCRKRVPTSTVMDVIHAGVIPVCSDTKCRGVLKPEITFFGEILDDRVSTCITKDRVKADLLLVIGTSLKVSPVADIPGFLPDHVPQVVINKTPLKKKKRRSRHPKDVSQEEFDFSMLGGCDDVVRYLTQACGWELDAAAPSGNADGPVATHTSKRAVCFGSCDCKDLGDSSVGPHADANCADDQAEDVDCGNFVWCVMRNREVANC</sequence>
<dbReference type="InterPro" id="IPR026591">
    <property type="entry name" value="Sirtuin_cat_small_dom_sf"/>
</dbReference>
<evidence type="ECO:0000256" key="1">
    <source>
        <dbReference type="ARBA" id="ARBA00001947"/>
    </source>
</evidence>
<organism evidence="12 13">
    <name type="scientific">Lagenidium giganteum</name>
    <dbReference type="NCBI Taxonomy" id="4803"/>
    <lineage>
        <taxon>Eukaryota</taxon>
        <taxon>Sar</taxon>
        <taxon>Stramenopiles</taxon>
        <taxon>Oomycota</taxon>
        <taxon>Peronosporomycetes</taxon>
        <taxon>Pythiales</taxon>
        <taxon>Pythiaceae</taxon>
    </lineage>
</organism>
<keyword evidence="5" id="KW-0808">Transferase</keyword>
<dbReference type="InterPro" id="IPR003000">
    <property type="entry name" value="Sirtuin"/>
</dbReference>
<dbReference type="FunFam" id="3.30.1600.10:FF:000013">
    <property type="entry name" value="NAD-dependent protein deacetylase sirtuin-1"/>
    <property type="match status" value="1"/>
</dbReference>
<dbReference type="InterPro" id="IPR029035">
    <property type="entry name" value="DHS-like_NAD/FAD-binding_dom"/>
</dbReference>
<reference evidence="12" key="2">
    <citation type="journal article" date="2023" name="Microbiol Resour">
        <title>Decontamination and Annotation of the Draft Genome Sequence of the Oomycete Lagenidium giganteum ARSEF 373.</title>
        <authorList>
            <person name="Morgan W.R."/>
            <person name="Tartar A."/>
        </authorList>
    </citation>
    <scope>NUCLEOTIDE SEQUENCE</scope>
    <source>
        <strain evidence="12">ARSEF 373</strain>
    </source>
</reference>
<evidence type="ECO:0000256" key="4">
    <source>
        <dbReference type="ARBA" id="ARBA00012928"/>
    </source>
</evidence>
<evidence type="ECO:0000313" key="12">
    <source>
        <dbReference type="EMBL" id="DBA03089.1"/>
    </source>
</evidence>
<feature type="non-terminal residue" evidence="12">
    <location>
        <position position="1"/>
    </location>
</feature>
<gene>
    <name evidence="12" type="ORF">N0F65_003336</name>
</gene>
<feature type="binding site" evidence="10">
    <location>
        <position position="178"/>
    </location>
    <ligand>
        <name>Zn(2+)</name>
        <dbReference type="ChEBI" id="CHEBI:29105"/>
    </ligand>
</feature>
<dbReference type="InterPro" id="IPR026590">
    <property type="entry name" value="Ssirtuin_cat_dom"/>
</dbReference>
<keyword evidence="9" id="KW-0539">Nucleus</keyword>
<keyword evidence="7 10" id="KW-0862">Zinc</keyword>
<dbReference type="PANTHER" id="PTHR11085:SF9">
    <property type="entry name" value="NAD-DEPENDENT PROTEIN DEACETYLASE SIRTUIN-1"/>
    <property type="match status" value="1"/>
</dbReference>
<evidence type="ECO:0000313" key="13">
    <source>
        <dbReference type="Proteomes" id="UP001146120"/>
    </source>
</evidence>
<dbReference type="AlphaFoldDB" id="A0AAV2ZCM9"/>